<proteinExistence type="predicted"/>
<feature type="transmembrane region" description="Helical" evidence="1">
    <location>
        <begin position="25"/>
        <end position="44"/>
    </location>
</feature>
<reference evidence="2 3" key="1">
    <citation type="submission" date="2015-10" db="EMBL/GenBank/DDBJ databases">
        <title>Full genome of DAOMC 229536 Phialocephala scopiformis, a fungal endophyte of spruce producing the potent anti-insectan compound rugulosin.</title>
        <authorList>
            <consortium name="DOE Joint Genome Institute"/>
            <person name="Walker A.K."/>
            <person name="Frasz S.L."/>
            <person name="Seifert K.A."/>
            <person name="Miller J.D."/>
            <person name="Mondo S.J."/>
            <person name="Labutti K."/>
            <person name="Lipzen A."/>
            <person name="Dockter R."/>
            <person name="Kennedy M."/>
            <person name="Grigoriev I.V."/>
            <person name="Spatafora J.W."/>
        </authorList>
    </citation>
    <scope>NUCLEOTIDE SEQUENCE [LARGE SCALE GENOMIC DNA]</scope>
    <source>
        <strain evidence="2 3">CBS 120377</strain>
    </source>
</reference>
<gene>
    <name evidence="2" type="ORF">LY89DRAFT_778345</name>
</gene>
<protein>
    <submittedName>
        <fullName evidence="2">Uncharacterized protein</fullName>
    </submittedName>
</protein>
<dbReference type="InParanoid" id="A0A194XQK6"/>
<organism evidence="2 3">
    <name type="scientific">Mollisia scopiformis</name>
    <name type="common">Conifer needle endophyte fungus</name>
    <name type="synonym">Phialocephala scopiformis</name>
    <dbReference type="NCBI Taxonomy" id="149040"/>
    <lineage>
        <taxon>Eukaryota</taxon>
        <taxon>Fungi</taxon>
        <taxon>Dikarya</taxon>
        <taxon>Ascomycota</taxon>
        <taxon>Pezizomycotina</taxon>
        <taxon>Leotiomycetes</taxon>
        <taxon>Helotiales</taxon>
        <taxon>Mollisiaceae</taxon>
        <taxon>Mollisia</taxon>
    </lineage>
</organism>
<keyword evidence="3" id="KW-1185">Reference proteome</keyword>
<dbReference type="KEGG" id="psco:LY89DRAFT_778345"/>
<sequence length="133" mass="14246">MDEDYERPFLRIGLDDVISPPKRKLLLFGTGVTCALMFFGYIQVVGSHNPDQGQNGTSYGDWNGMEGEVVAITAGSERGSLMNVGIATHGREDQDGDNTVMHVLTTVGSVPVETSIAESRAGKRAVVDWGLGC</sequence>
<dbReference type="GeneID" id="28831931"/>
<evidence type="ECO:0000256" key="1">
    <source>
        <dbReference type="SAM" id="Phobius"/>
    </source>
</evidence>
<evidence type="ECO:0000313" key="2">
    <source>
        <dbReference type="EMBL" id="KUJ22002.1"/>
    </source>
</evidence>
<name>A0A194XQK6_MOLSC</name>
<dbReference type="Proteomes" id="UP000070700">
    <property type="component" value="Unassembled WGS sequence"/>
</dbReference>
<dbReference type="RefSeq" id="XP_018076357.1">
    <property type="nucleotide sequence ID" value="XM_018222205.1"/>
</dbReference>
<dbReference type="EMBL" id="KQ947407">
    <property type="protein sequence ID" value="KUJ22002.1"/>
    <property type="molecule type" value="Genomic_DNA"/>
</dbReference>
<evidence type="ECO:0000313" key="3">
    <source>
        <dbReference type="Proteomes" id="UP000070700"/>
    </source>
</evidence>
<dbReference type="AlphaFoldDB" id="A0A194XQK6"/>
<keyword evidence="1" id="KW-0812">Transmembrane</keyword>
<accession>A0A194XQK6</accession>
<keyword evidence="1" id="KW-1133">Transmembrane helix</keyword>
<keyword evidence="1" id="KW-0472">Membrane</keyword>